<dbReference type="InterPro" id="IPR007197">
    <property type="entry name" value="rSAM"/>
</dbReference>
<evidence type="ECO:0000259" key="6">
    <source>
        <dbReference type="Pfam" id="PF04055"/>
    </source>
</evidence>
<dbReference type="NCBIfam" id="TIGR04167">
    <property type="entry name" value="rSAM_SeCys"/>
    <property type="match status" value="1"/>
</dbReference>
<dbReference type="CDD" id="cd01335">
    <property type="entry name" value="Radical_SAM"/>
    <property type="match status" value="1"/>
</dbReference>
<organism evidence="8 9">
    <name type="scientific">Acidihalobacter yilgarnensis</name>
    <dbReference type="NCBI Taxonomy" id="2819280"/>
    <lineage>
        <taxon>Bacteria</taxon>
        <taxon>Pseudomonadati</taxon>
        <taxon>Pseudomonadota</taxon>
        <taxon>Gammaproteobacteria</taxon>
        <taxon>Chromatiales</taxon>
        <taxon>Ectothiorhodospiraceae</taxon>
        <taxon>Acidihalobacter</taxon>
    </lineage>
</organism>
<keyword evidence="9" id="KW-1185">Reference proteome</keyword>
<dbReference type="SFLD" id="SFLDS00029">
    <property type="entry name" value="Radical_SAM"/>
    <property type="match status" value="1"/>
</dbReference>
<accession>A0A1D8INH6</accession>
<keyword evidence="4" id="KW-0408">Iron</keyword>
<keyword evidence="3" id="KW-0479">Metal-binding</keyword>
<evidence type="ECO:0000256" key="2">
    <source>
        <dbReference type="ARBA" id="ARBA00022691"/>
    </source>
</evidence>
<feature type="domain" description="Arsenosugar biosynthesis radical SAM protein ArsS-like C-terminal" evidence="7">
    <location>
        <begin position="183"/>
        <end position="319"/>
    </location>
</feature>
<evidence type="ECO:0000256" key="4">
    <source>
        <dbReference type="ARBA" id="ARBA00023004"/>
    </source>
</evidence>
<dbReference type="Proteomes" id="UP000095401">
    <property type="component" value="Chromosome"/>
</dbReference>
<dbReference type="EMBL" id="CP017415">
    <property type="protein sequence ID" value="AOU97974.1"/>
    <property type="molecule type" value="Genomic_DNA"/>
</dbReference>
<dbReference type="InterPro" id="IPR058240">
    <property type="entry name" value="rSAM_sf"/>
</dbReference>
<evidence type="ECO:0000259" key="7">
    <source>
        <dbReference type="Pfam" id="PF12345"/>
    </source>
</evidence>
<dbReference type="InterPro" id="IPR026351">
    <property type="entry name" value="rSAM_ArsS-like"/>
</dbReference>
<dbReference type="GO" id="GO:0003824">
    <property type="term" value="F:catalytic activity"/>
    <property type="evidence" value="ECO:0007669"/>
    <property type="project" value="InterPro"/>
</dbReference>
<dbReference type="PANTHER" id="PTHR43728:SF1">
    <property type="entry name" value="FE-S OXIDOREDUCTASE"/>
    <property type="match status" value="1"/>
</dbReference>
<comment type="cofactor">
    <cofactor evidence="1">
        <name>[4Fe-4S] cluster</name>
        <dbReference type="ChEBI" id="CHEBI:49883"/>
    </cofactor>
</comment>
<evidence type="ECO:0000313" key="9">
    <source>
        <dbReference type="Proteomes" id="UP000095401"/>
    </source>
</evidence>
<feature type="domain" description="Radical SAM core" evidence="6">
    <location>
        <begin position="26"/>
        <end position="163"/>
    </location>
</feature>
<dbReference type="AlphaFoldDB" id="A0A1D8INH6"/>
<evidence type="ECO:0000256" key="5">
    <source>
        <dbReference type="ARBA" id="ARBA00023014"/>
    </source>
</evidence>
<dbReference type="Gene3D" id="3.20.20.70">
    <property type="entry name" value="Aldolase class I"/>
    <property type="match status" value="1"/>
</dbReference>
<dbReference type="GO" id="GO:0051536">
    <property type="term" value="F:iron-sulfur cluster binding"/>
    <property type="evidence" value="ECO:0007669"/>
    <property type="project" value="UniProtKB-KW"/>
</dbReference>
<dbReference type="InterPro" id="IPR024521">
    <property type="entry name" value="ArsS-like_C"/>
</dbReference>
<dbReference type="Pfam" id="PF12345">
    <property type="entry name" value="DUF3641"/>
    <property type="match status" value="1"/>
</dbReference>
<sequence>MLATLPLLVDSDFPHIRRKRLETLQVNLGYTCNQSCVHCHVNAGPRRTEQMQRMTIDTVISVLRKGNLQTLDLTGGAPEMNPHFRYLVSEARALGIEVIDRCNLTILEESGCETLAEFLASQQVRIVASLPCYLEDNVDHQRGKGTYASSVRALKRLNALGYGRSDVDSLRLDLVYNPQGAELPPDQDELQVSYKRHLHEKFGIVFNQLLTLTNMPIQRFGSLLRSKRLFNDYLKLLREAYQEANLENVMCRTLISVDWQGYLYDCDFNQMLELQLRHEGKPRMHLNDLLGADLDGNSIIVAEHCWGCTAGHGSSCGGTLT</sequence>
<keyword evidence="5" id="KW-0411">Iron-sulfur</keyword>
<dbReference type="PANTHER" id="PTHR43728">
    <property type="entry name" value="SLR0304 PROTEIN"/>
    <property type="match status" value="1"/>
</dbReference>
<dbReference type="Pfam" id="PF04055">
    <property type="entry name" value="Radical_SAM"/>
    <property type="match status" value="1"/>
</dbReference>
<proteinExistence type="predicted"/>
<evidence type="ECO:0000256" key="1">
    <source>
        <dbReference type="ARBA" id="ARBA00001966"/>
    </source>
</evidence>
<evidence type="ECO:0000313" key="8">
    <source>
        <dbReference type="EMBL" id="AOU97974.1"/>
    </source>
</evidence>
<dbReference type="KEGG" id="aprs:BI364_08350"/>
<gene>
    <name evidence="8" type="ORF">BI364_08350</name>
</gene>
<name>A0A1D8INH6_9GAMM</name>
<protein>
    <submittedName>
        <fullName evidence="8">Radical SAM protein</fullName>
    </submittedName>
</protein>
<reference evidence="9" key="1">
    <citation type="submission" date="2016-09" db="EMBL/GenBank/DDBJ databases">
        <title>Acidihalobacter prosperus F5.</title>
        <authorList>
            <person name="Khaleque H.N."/>
            <person name="Ramsay J.P."/>
            <person name="Kaksonen A.H."/>
            <person name="Boxall N.J."/>
            <person name="Watkin E.L.J."/>
        </authorList>
    </citation>
    <scope>NUCLEOTIDE SEQUENCE [LARGE SCALE GENOMIC DNA]</scope>
    <source>
        <strain evidence="9">F5</strain>
    </source>
</reference>
<dbReference type="InterPro" id="IPR013785">
    <property type="entry name" value="Aldolase_TIM"/>
</dbReference>
<dbReference type="SUPFAM" id="SSF102114">
    <property type="entry name" value="Radical SAM enzymes"/>
    <property type="match status" value="1"/>
</dbReference>
<evidence type="ECO:0000256" key="3">
    <source>
        <dbReference type="ARBA" id="ARBA00022723"/>
    </source>
</evidence>
<dbReference type="RefSeq" id="WP_070078350.1">
    <property type="nucleotide sequence ID" value="NZ_CP017415.1"/>
</dbReference>
<keyword evidence="2" id="KW-0949">S-adenosyl-L-methionine</keyword>
<dbReference type="GO" id="GO:0046872">
    <property type="term" value="F:metal ion binding"/>
    <property type="evidence" value="ECO:0007669"/>
    <property type="project" value="UniProtKB-KW"/>
</dbReference>